<dbReference type="Proteomes" id="UP001416858">
    <property type="component" value="Unassembled WGS sequence"/>
</dbReference>
<name>A0ABP9VKS8_9BACT</name>
<dbReference type="SUPFAM" id="SSF56801">
    <property type="entry name" value="Acetyl-CoA synthetase-like"/>
    <property type="match status" value="1"/>
</dbReference>
<dbReference type="InterPro" id="IPR000873">
    <property type="entry name" value="AMP-dep_synth/lig_dom"/>
</dbReference>
<dbReference type="Gene3D" id="3.40.50.12780">
    <property type="entry name" value="N-terminal domain of ligase-like"/>
    <property type="match status" value="1"/>
</dbReference>
<gene>
    <name evidence="5" type="primary">fadD3</name>
    <name evidence="5" type="ORF">Rcae01_01245</name>
</gene>
<feature type="domain" description="AMP-dependent synthetase/ligase" evidence="3">
    <location>
        <begin position="25"/>
        <end position="415"/>
    </location>
</feature>
<dbReference type="InterPro" id="IPR045851">
    <property type="entry name" value="AMP-bd_C_sf"/>
</dbReference>
<dbReference type="Pfam" id="PF00501">
    <property type="entry name" value="AMP-binding"/>
    <property type="match status" value="1"/>
</dbReference>
<accession>A0ABP9VKS8</accession>
<evidence type="ECO:0000259" key="3">
    <source>
        <dbReference type="Pfam" id="PF00501"/>
    </source>
</evidence>
<evidence type="ECO:0000256" key="1">
    <source>
        <dbReference type="ARBA" id="ARBA00006432"/>
    </source>
</evidence>
<dbReference type="Gene3D" id="3.30.300.30">
    <property type="match status" value="1"/>
</dbReference>
<comment type="similarity">
    <text evidence="1">Belongs to the ATP-dependent AMP-binding enzyme family.</text>
</comment>
<comment type="caution">
    <text evidence="5">The sequence shown here is derived from an EMBL/GenBank/DDBJ whole genome shotgun (WGS) entry which is preliminary data.</text>
</comment>
<feature type="domain" description="AMP-binding enzyme C-terminal" evidence="4">
    <location>
        <begin position="466"/>
        <end position="541"/>
    </location>
</feature>
<keyword evidence="6" id="KW-1185">Reference proteome</keyword>
<protein>
    <submittedName>
        <fullName evidence="5">3-[(3aS,4S,7aS)-7a-methyl-1, 5-dioxo-octahydro-1H-inden-4-yl]propanoyl:CoA ligase</fullName>
    </submittedName>
</protein>
<dbReference type="RefSeq" id="WP_345682787.1">
    <property type="nucleotide sequence ID" value="NZ_BAABRO010000002.1"/>
</dbReference>
<dbReference type="InterPro" id="IPR042099">
    <property type="entry name" value="ANL_N_sf"/>
</dbReference>
<dbReference type="PROSITE" id="PS00455">
    <property type="entry name" value="AMP_BINDING"/>
    <property type="match status" value="1"/>
</dbReference>
<dbReference type="InterPro" id="IPR025110">
    <property type="entry name" value="AMP-bd_C"/>
</dbReference>
<dbReference type="GO" id="GO:0016874">
    <property type="term" value="F:ligase activity"/>
    <property type="evidence" value="ECO:0007669"/>
    <property type="project" value="UniProtKB-KW"/>
</dbReference>
<proteinExistence type="inferred from homology"/>
<dbReference type="PANTHER" id="PTHR43201:SF5">
    <property type="entry name" value="MEDIUM-CHAIN ACYL-COA LIGASE ACSF2, MITOCHONDRIAL"/>
    <property type="match status" value="1"/>
</dbReference>
<organism evidence="5 6">
    <name type="scientific">Novipirellula caenicola</name>
    <dbReference type="NCBI Taxonomy" id="1536901"/>
    <lineage>
        <taxon>Bacteria</taxon>
        <taxon>Pseudomonadati</taxon>
        <taxon>Planctomycetota</taxon>
        <taxon>Planctomycetia</taxon>
        <taxon>Pirellulales</taxon>
        <taxon>Pirellulaceae</taxon>
        <taxon>Novipirellula</taxon>
    </lineage>
</organism>
<reference evidence="5 6" key="1">
    <citation type="submission" date="2024-02" db="EMBL/GenBank/DDBJ databases">
        <title>Rhodopirellula caenicola NBRC 110016.</title>
        <authorList>
            <person name="Ichikawa N."/>
            <person name="Katano-Makiyama Y."/>
            <person name="Hidaka K."/>
        </authorList>
    </citation>
    <scope>NUCLEOTIDE SEQUENCE [LARGE SCALE GENOMIC DNA]</scope>
    <source>
        <strain evidence="5 6">NBRC 110016</strain>
    </source>
</reference>
<dbReference type="PANTHER" id="PTHR43201">
    <property type="entry name" value="ACYL-COA SYNTHETASE"/>
    <property type="match status" value="1"/>
</dbReference>
<evidence type="ECO:0000313" key="5">
    <source>
        <dbReference type="EMBL" id="GAA5505798.1"/>
    </source>
</evidence>
<dbReference type="InterPro" id="IPR020845">
    <property type="entry name" value="AMP-binding_CS"/>
</dbReference>
<dbReference type="EMBL" id="BAABRO010000002">
    <property type="protein sequence ID" value="GAA5505798.1"/>
    <property type="molecule type" value="Genomic_DNA"/>
</dbReference>
<evidence type="ECO:0000259" key="4">
    <source>
        <dbReference type="Pfam" id="PF13193"/>
    </source>
</evidence>
<dbReference type="CDD" id="cd05917">
    <property type="entry name" value="FACL_like_2"/>
    <property type="match status" value="1"/>
</dbReference>
<sequence length="566" mass="62791">MIAIRNQDETSKPWVDGLTIGQVLTETARRHPNHDAFVFCDPPHRMTWSELDDAVTHCARGLLALGFRPGDHFGVWATNVPQWVLLQFATARIGVVLVNINPSYRADELKYALQQSEVRGIALIDHHKSTHFWELLEKACPDLATASPGALESADFPKLKWVVGLRGDPHRYAMMWDDFLKRAETVPAANVAEISETLRCTDAINIQYTSGTTGHPKGATLSHRNVLLNAFYAGQSQRLGPQDRIALPVPLYHCFGCVLGTLCCLVHGAAMVFPSECFSAGATLDAIEKERCTALYGVPTMFIAQLEHPSYAGRDLASLRTGIMAGSPCPIELMKRVTADMGASEMTIGYGQTEASPLITQTRTDDPIELRVGTVGRPLPGFEAKIVDPITNQKLEDGQQGEFCGRGHGVMLGYYNMPDKTAAVIDDEGWLHTGDLGMRQSNGYFRITGRLHDMIIRGGENIYPREIEERLYQHPAVEDVQVVGVPDRRFGEAVLAWVKPKAGCEVTEDELREFCSESLARYKVPYYWKFVDQFPTTVTGKIQKYKIRETAIEELGLQAIAKIETA</sequence>
<dbReference type="Pfam" id="PF13193">
    <property type="entry name" value="AMP-binding_C"/>
    <property type="match status" value="1"/>
</dbReference>
<evidence type="ECO:0000313" key="6">
    <source>
        <dbReference type="Proteomes" id="UP001416858"/>
    </source>
</evidence>
<evidence type="ECO:0000256" key="2">
    <source>
        <dbReference type="ARBA" id="ARBA00022598"/>
    </source>
</evidence>
<keyword evidence="2 5" id="KW-0436">Ligase</keyword>